<protein>
    <recommendedName>
        <fullName evidence="3">histidine kinase</fullName>
        <ecNumber evidence="3">2.7.13.3</ecNumber>
    </recommendedName>
</protein>
<dbReference type="PANTHER" id="PTHR45453">
    <property type="entry name" value="PHOSPHATE REGULON SENSOR PROTEIN PHOR"/>
    <property type="match status" value="1"/>
</dbReference>
<evidence type="ECO:0000256" key="6">
    <source>
        <dbReference type="ARBA" id="ARBA00022777"/>
    </source>
</evidence>
<evidence type="ECO:0000313" key="12">
    <source>
        <dbReference type="Proteomes" id="UP000661435"/>
    </source>
</evidence>
<evidence type="ECO:0000256" key="2">
    <source>
        <dbReference type="ARBA" id="ARBA00004370"/>
    </source>
</evidence>
<feature type="transmembrane region" description="Helical" evidence="9">
    <location>
        <begin position="169"/>
        <end position="191"/>
    </location>
</feature>
<dbReference type="EC" id="2.7.13.3" evidence="3"/>
<dbReference type="InterPro" id="IPR003594">
    <property type="entry name" value="HATPase_dom"/>
</dbReference>
<name>A0A8J6JFF2_9FIRM</name>
<dbReference type="CDD" id="cd00082">
    <property type="entry name" value="HisKA"/>
    <property type="match status" value="1"/>
</dbReference>
<dbReference type="InterPro" id="IPR036890">
    <property type="entry name" value="HATPase_C_sf"/>
</dbReference>
<dbReference type="FunFam" id="3.30.565.10:FF:000006">
    <property type="entry name" value="Sensor histidine kinase WalK"/>
    <property type="match status" value="1"/>
</dbReference>
<evidence type="ECO:0000256" key="5">
    <source>
        <dbReference type="ARBA" id="ARBA00022679"/>
    </source>
</evidence>
<dbReference type="GO" id="GO:0005886">
    <property type="term" value="C:plasma membrane"/>
    <property type="evidence" value="ECO:0007669"/>
    <property type="project" value="TreeGrafter"/>
</dbReference>
<evidence type="ECO:0000256" key="3">
    <source>
        <dbReference type="ARBA" id="ARBA00012438"/>
    </source>
</evidence>
<organism evidence="11 12">
    <name type="scientific">Lawsonibacter hominis</name>
    <dbReference type="NCBI Taxonomy" id="2763053"/>
    <lineage>
        <taxon>Bacteria</taxon>
        <taxon>Bacillati</taxon>
        <taxon>Bacillota</taxon>
        <taxon>Clostridia</taxon>
        <taxon>Eubacteriales</taxon>
        <taxon>Oscillospiraceae</taxon>
        <taxon>Lawsonibacter</taxon>
    </lineage>
</organism>
<comment type="subcellular location">
    <subcellularLocation>
        <location evidence="2">Membrane</location>
    </subcellularLocation>
</comment>
<keyword evidence="9" id="KW-1133">Transmembrane helix</keyword>
<dbReference type="InterPro" id="IPR005467">
    <property type="entry name" value="His_kinase_dom"/>
</dbReference>
<dbReference type="SMART" id="SM00387">
    <property type="entry name" value="HATPase_c"/>
    <property type="match status" value="1"/>
</dbReference>
<dbReference type="FunFam" id="1.10.287.130:FF:000001">
    <property type="entry name" value="Two-component sensor histidine kinase"/>
    <property type="match status" value="1"/>
</dbReference>
<dbReference type="CDD" id="cd00075">
    <property type="entry name" value="HATPase"/>
    <property type="match status" value="1"/>
</dbReference>
<comment type="caution">
    <text evidence="11">The sequence shown here is derived from an EMBL/GenBank/DDBJ whole genome shotgun (WGS) entry which is preliminary data.</text>
</comment>
<keyword evidence="5" id="KW-0808">Transferase</keyword>
<dbReference type="InterPro" id="IPR004358">
    <property type="entry name" value="Sig_transdc_His_kin-like_C"/>
</dbReference>
<dbReference type="Pfam" id="PF00512">
    <property type="entry name" value="HisKA"/>
    <property type="match status" value="1"/>
</dbReference>
<feature type="domain" description="Histidine kinase" evidence="10">
    <location>
        <begin position="207"/>
        <end position="423"/>
    </location>
</feature>
<dbReference type="GO" id="GO:0004721">
    <property type="term" value="F:phosphoprotein phosphatase activity"/>
    <property type="evidence" value="ECO:0007669"/>
    <property type="project" value="TreeGrafter"/>
</dbReference>
<gene>
    <name evidence="11" type="ORF">H8S57_06070</name>
</gene>
<dbReference type="GO" id="GO:0000155">
    <property type="term" value="F:phosphorelay sensor kinase activity"/>
    <property type="evidence" value="ECO:0007669"/>
    <property type="project" value="InterPro"/>
</dbReference>
<proteinExistence type="predicted"/>
<evidence type="ECO:0000256" key="7">
    <source>
        <dbReference type="ARBA" id="ARBA00023012"/>
    </source>
</evidence>
<dbReference type="SUPFAM" id="SSF55874">
    <property type="entry name" value="ATPase domain of HSP90 chaperone/DNA topoisomerase II/histidine kinase"/>
    <property type="match status" value="1"/>
</dbReference>
<evidence type="ECO:0000256" key="4">
    <source>
        <dbReference type="ARBA" id="ARBA00022553"/>
    </source>
</evidence>
<keyword evidence="6 11" id="KW-0418">Kinase</keyword>
<keyword evidence="9" id="KW-0812">Transmembrane</keyword>
<dbReference type="Gene3D" id="1.10.287.130">
    <property type="match status" value="1"/>
</dbReference>
<evidence type="ECO:0000256" key="8">
    <source>
        <dbReference type="ARBA" id="ARBA00023136"/>
    </source>
</evidence>
<evidence type="ECO:0000313" key="11">
    <source>
        <dbReference type="EMBL" id="MBC5733290.1"/>
    </source>
</evidence>
<dbReference type="EMBL" id="JACOPP010000005">
    <property type="protein sequence ID" value="MBC5733290.1"/>
    <property type="molecule type" value="Genomic_DNA"/>
</dbReference>
<dbReference type="PRINTS" id="PR00344">
    <property type="entry name" value="BCTRLSENSOR"/>
</dbReference>
<keyword evidence="12" id="KW-1185">Reference proteome</keyword>
<comment type="catalytic activity">
    <reaction evidence="1">
        <text>ATP + protein L-histidine = ADP + protein N-phospho-L-histidine.</text>
        <dbReference type="EC" id="2.7.13.3"/>
    </reaction>
</comment>
<evidence type="ECO:0000259" key="10">
    <source>
        <dbReference type="PROSITE" id="PS50109"/>
    </source>
</evidence>
<dbReference type="SMART" id="SM00388">
    <property type="entry name" value="HisKA"/>
    <property type="match status" value="1"/>
</dbReference>
<accession>A0A8J6JFF2</accession>
<keyword evidence="8 9" id="KW-0472">Membrane</keyword>
<dbReference type="Pfam" id="PF02518">
    <property type="entry name" value="HATPase_c"/>
    <property type="match status" value="1"/>
</dbReference>
<dbReference type="RefSeq" id="WP_186907177.1">
    <property type="nucleotide sequence ID" value="NZ_JACOPP010000005.1"/>
</dbReference>
<dbReference type="PANTHER" id="PTHR45453:SF1">
    <property type="entry name" value="PHOSPHATE REGULON SENSOR PROTEIN PHOR"/>
    <property type="match status" value="1"/>
</dbReference>
<dbReference type="PROSITE" id="PS50109">
    <property type="entry name" value="HIS_KIN"/>
    <property type="match status" value="1"/>
</dbReference>
<dbReference type="GO" id="GO:0016036">
    <property type="term" value="P:cellular response to phosphate starvation"/>
    <property type="evidence" value="ECO:0007669"/>
    <property type="project" value="TreeGrafter"/>
</dbReference>
<evidence type="ECO:0000256" key="1">
    <source>
        <dbReference type="ARBA" id="ARBA00000085"/>
    </source>
</evidence>
<dbReference type="Gene3D" id="3.30.565.10">
    <property type="entry name" value="Histidine kinase-like ATPase, C-terminal domain"/>
    <property type="match status" value="1"/>
</dbReference>
<dbReference type="SUPFAM" id="SSF47384">
    <property type="entry name" value="Homodimeric domain of signal transducing histidine kinase"/>
    <property type="match status" value="1"/>
</dbReference>
<dbReference type="InterPro" id="IPR050351">
    <property type="entry name" value="BphY/WalK/GraS-like"/>
</dbReference>
<dbReference type="InterPro" id="IPR036097">
    <property type="entry name" value="HisK_dim/P_sf"/>
</dbReference>
<dbReference type="Proteomes" id="UP000661435">
    <property type="component" value="Unassembled WGS sequence"/>
</dbReference>
<keyword evidence="4" id="KW-0597">Phosphoprotein</keyword>
<dbReference type="AlphaFoldDB" id="A0A8J6JFF2"/>
<reference evidence="11" key="1">
    <citation type="submission" date="2020-08" db="EMBL/GenBank/DDBJ databases">
        <title>Genome public.</title>
        <authorList>
            <person name="Liu C."/>
            <person name="Sun Q."/>
        </authorList>
    </citation>
    <scope>NUCLEOTIDE SEQUENCE</scope>
    <source>
        <strain evidence="11">NSJ-51</strain>
    </source>
</reference>
<evidence type="ECO:0000256" key="9">
    <source>
        <dbReference type="SAM" id="Phobius"/>
    </source>
</evidence>
<sequence>MIRSLRRKFILINLLLVGLVLAVVFGVLVGSNAQRLGEQSRVSLRMALEWADGGSPPRFEIASPPDGWEPDRSGRENKAQHFSMVPVFVVTVEDGRVTAINDGGQVAVSDEVASQAVQEVLSSGSGQGVLRGLSLRFQVEHGSGGASRIAFADCSWESASLRNLVLTCLLVWALAMVGFFFISLFLASLAVRPVEKAWKQQRQFVADASHELKTPLTVILANTGIVLSHKENTVSSQAKWLEYTREEAARMKGLVDDLLFLAKSDDARRTTRPLEVSLSELALGCLLPFESVAFEAGVSLESAIAPGVSVLGDEGQLRRLVMILLDNAVKYAGSGGRAALTLVRQQDKVRLTVHNTGAPIPAEHLPHLFERFYRVDAARDRAQGGYGLGLAIAKSVAETHHGKITVSSSAGTGTCFTVVLPRK</sequence>
<dbReference type="InterPro" id="IPR003661">
    <property type="entry name" value="HisK_dim/P_dom"/>
</dbReference>
<keyword evidence="7" id="KW-0902">Two-component regulatory system</keyword>